<evidence type="ECO:0000313" key="1">
    <source>
        <dbReference type="EMBL" id="KAH7977236.1"/>
    </source>
</evidence>
<name>A0ACB8DSB0_DERSI</name>
<accession>A0ACB8DSB0</accession>
<keyword evidence="2" id="KW-1185">Reference proteome</keyword>
<gene>
    <name evidence="1" type="ORF">HPB49_000073</name>
</gene>
<dbReference type="Proteomes" id="UP000821865">
    <property type="component" value="Chromosome 1"/>
</dbReference>
<protein>
    <submittedName>
        <fullName evidence="1">Uncharacterized protein</fullName>
    </submittedName>
</protein>
<reference evidence="1" key="1">
    <citation type="submission" date="2020-05" db="EMBL/GenBank/DDBJ databases">
        <title>Large-scale comparative analyses of tick genomes elucidate their genetic diversity and vector capacities.</title>
        <authorList>
            <person name="Jia N."/>
            <person name="Wang J."/>
            <person name="Shi W."/>
            <person name="Du L."/>
            <person name="Sun Y."/>
            <person name="Zhan W."/>
            <person name="Jiang J."/>
            <person name="Wang Q."/>
            <person name="Zhang B."/>
            <person name="Ji P."/>
            <person name="Sakyi L.B."/>
            <person name="Cui X."/>
            <person name="Yuan T."/>
            <person name="Jiang B."/>
            <person name="Yang W."/>
            <person name="Lam T.T.-Y."/>
            <person name="Chang Q."/>
            <person name="Ding S."/>
            <person name="Wang X."/>
            <person name="Zhu J."/>
            <person name="Ruan X."/>
            <person name="Zhao L."/>
            <person name="Wei J."/>
            <person name="Que T."/>
            <person name="Du C."/>
            <person name="Cheng J."/>
            <person name="Dai P."/>
            <person name="Han X."/>
            <person name="Huang E."/>
            <person name="Gao Y."/>
            <person name="Liu J."/>
            <person name="Shao H."/>
            <person name="Ye R."/>
            <person name="Li L."/>
            <person name="Wei W."/>
            <person name="Wang X."/>
            <person name="Wang C."/>
            <person name="Yang T."/>
            <person name="Huo Q."/>
            <person name="Li W."/>
            <person name="Guo W."/>
            <person name="Chen H."/>
            <person name="Zhou L."/>
            <person name="Ni X."/>
            <person name="Tian J."/>
            <person name="Zhou Y."/>
            <person name="Sheng Y."/>
            <person name="Liu T."/>
            <person name="Pan Y."/>
            <person name="Xia L."/>
            <person name="Li J."/>
            <person name="Zhao F."/>
            <person name="Cao W."/>
        </authorList>
    </citation>
    <scope>NUCLEOTIDE SEQUENCE</scope>
    <source>
        <strain evidence="1">Dsil-2018</strain>
    </source>
</reference>
<evidence type="ECO:0000313" key="2">
    <source>
        <dbReference type="Proteomes" id="UP000821865"/>
    </source>
</evidence>
<organism evidence="1 2">
    <name type="scientific">Dermacentor silvarum</name>
    <name type="common">Tick</name>
    <dbReference type="NCBI Taxonomy" id="543639"/>
    <lineage>
        <taxon>Eukaryota</taxon>
        <taxon>Metazoa</taxon>
        <taxon>Ecdysozoa</taxon>
        <taxon>Arthropoda</taxon>
        <taxon>Chelicerata</taxon>
        <taxon>Arachnida</taxon>
        <taxon>Acari</taxon>
        <taxon>Parasitiformes</taxon>
        <taxon>Ixodida</taxon>
        <taxon>Ixodoidea</taxon>
        <taxon>Ixodidae</taxon>
        <taxon>Rhipicephalinae</taxon>
        <taxon>Dermacentor</taxon>
    </lineage>
</organism>
<comment type="caution">
    <text evidence="1">The sequence shown here is derived from an EMBL/GenBank/DDBJ whole genome shotgun (WGS) entry which is preliminary data.</text>
</comment>
<sequence>MLLVEFVDSPWCCGPGANAPPVIGGRPSSSLRLVTSPWAAATLRNGFLRRLLAEPEAVREAGWGINAETGRLGPSEQDAGGAVVDRPFLRPEEQAPGHDDSPTRDRKLGSAAAKSTTAGGDSRLTQPRPPPPSPFLPQKLQAAGGAREMTSLCGDRPSVDSSLKAFMAELVRAPSPDSACEQDEPWSPLVAGKQGGATEASGCSGDDTQSECSDASNQASSSSAAGANRSSATSADDEYAGAEIRASQRRVPPPPGRTSAPVNQDSDGDSGIDGSVDRFSQRVGSTSSADTEPSSCNDGPVERRESTTPSGGNDGGSRTSYVSGPPRVHFDEGLPFSEQHMRRSCRQLMAALYASSSSTRAGQLDPRSAGRYRSFSLPVRAFEEDESCAFKRLSVPAARTLPSSFDVDGRNASSHAKLSVAPTVYANDVLPPGPPASVRSDWPSCRRSSLPPVTDSIKSSSSFALPPADTNESLRLGRDVPVSAPSEPTASSTSKHPAYCISATFKCSKGIHSASSLKDAACGVPANANYPARSISGSAQYAKEAAFTNGQSSHDKSRKEHYSFGGTSRDSDGLNPSRDQGLTNNRCSGEAHISEPTTCDLRTAEPVRTAPREAVVTRVQPTRPVSSHSTTTSSLSGPKPKTTLPPKALPLSLPGMPPKTSATSRGSSVPDTGTMRVLFARPAAVVPEPSQPLASHAEPPSATASIRGVRSPSARRSFLSAARPCTPTGQHGSRRDDDAAHGRAPAVANGVRGSLLLGRSKKNKSSDDLGRSGGQKSPCCAPREAPSCFAGASQGAPLTADASPKSTSLPTLVHQGVTLNGKGPAKVVKGGVEYAVVTRKPSYHHAVLSPIPRITSSPCVMDDAEPPLPPRKSMHKSDFALYYGPASSSSSLNGSGTVTQNGSVSHGGSTTRLFDRVQGMGRSAKSALLRAFSTERIYRPQKTETAAVARDRRREILDGAANLTANPALPLSSPSPSPSASSTASLVMGLKARMSLRKSKRRSRQEATGIQINAAPDSSCSDPLWAGGHPTHVSAQLLQQNLDGTQVVELRRPPGRSFGFFLARGRVHAHHGVFVSRMPDAHTQQVLQGLLDIGDEILEVNGTDVRDADIMKVNSLMTNQSTLLLTVLPYICRKDI</sequence>
<proteinExistence type="predicted"/>
<dbReference type="EMBL" id="CM023470">
    <property type="protein sequence ID" value="KAH7977236.1"/>
    <property type="molecule type" value="Genomic_DNA"/>
</dbReference>